<dbReference type="GO" id="GO:0003677">
    <property type="term" value="F:DNA binding"/>
    <property type="evidence" value="ECO:0007669"/>
    <property type="project" value="UniProtKB-KW"/>
</dbReference>
<dbReference type="SUPFAM" id="SSF46955">
    <property type="entry name" value="Putative DNA-binding domain"/>
    <property type="match status" value="1"/>
</dbReference>
<reference evidence="4" key="1">
    <citation type="journal article" date="2014" name="Int. J. Syst. Evol. Microbiol.">
        <title>Complete genome sequence of Corynebacterium casei LMG S-19264T (=DSM 44701T), isolated from a smear-ripened cheese.</title>
        <authorList>
            <consortium name="US DOE Joint Genome Institute (JGI-PGF)"/>
            <person name="Walter F."/>
            <person name="Albersmeier A."/>
            <person name="Kalinowski J."/>
            <person name="Ruckert C."/>
        </authorList>
    </citation>
    <scope>NUCLEOTIDE SEQUENCE</scope>
    <source>
        <strain evidence="4">CGMCC 4.7398</strain>
    </source>
</reference>
<protein>
    <submittedName>
        <fullName evidence="4">MerR family transcriptional regulator</fullName>
    </submittedName>
</protein>
<dbReference type="RefSeq" id="WP_189667857.1">
    <property type="nucleotide sequence ID" value="NZ_BNAS01000001.1"/>
</dbReference>
<dbReference type="Pfam" id="PF13411">
    <property type="entry name" value="MerR_1"/>
    <property type="match status" value="1"/>
</dbReference>
<proteinExistence type="predicted"/>
<keyword evidence="5" id="KW-1185">Reference proteome</keyword>
<dbReference type="PROSITE" id="PS00552">
    <property type="entry name" value="HTH_MERR_1"/>
    <property type="match status" value="1"/>
</dbReference>
<dbReference type="Gene3D" id="1.10.1660.10">
    <property type="match status" value="1"/>
</dbReference>
<dbReference type="CDD" id="cd01107">
    <property type="entry name" value="HTH_BmrR"/>
    <property type="match status" value="1"/>
</dbReference>
<dbReference type="PANTHER" id="PTHR30204">
    <property type="entry name" value="REDOX-CYCLING DRUG-SENSING TRANSCRIPTIONAL ACTIVATOR SOXR"/>
    <property type="match status" value="1"/>
</dbReference>
<dbReference type="PROSITE" id="PS50937">
    <property type="entry name" value="HTH_MERR_2"/>
    <property type="match status" value="1"/>
</dbReference>
<keyword evidence="1" id="KW-0238">DNA-binding</keyword>
<dbReference type="PROSITE" id="PS51819">
    <property type="entry name" value="VOC"/>
    <property type="match status" value="1"/>
</dbReference>
<evidence type="ECO:0000259" key="2">
    <source>
        <dbReference type="PROSITE" id="PS50937"/>
    </source>
</evidence>
<dbReference type="Gene3D" id="3.10.180.10">
    <property type="entry name" value="2,3-Dihydroxybiphenyl 1,2-Dioxygenase, domain 1"/>
    <property type="match status" value="1"/>
</dbReference>
<feature type="domain" description="HTH merR-type" evidence="2">
    <location>
        <begin position="6"/>
        <end position="76"/>
    </location>
</feature>
<dbReference type="SUPFAM" id="SSF54593">
    <property type="entry name" value="Glyoxalase/Bleomycin resistance protein/Dihydroxybiphenyl dioxygenase"/>
    <property type="match status" value="1"/>
</dbReference>
<dbReference type="InterPro" id="IPR004360">
    <property type="entry name" value="Glyas_Fos-R_dOase_dom"/>
</dbReference>
<dbReference type="InterPro" id="IPR029068">
    <property type="entry name" value="Glyas_Bleomycin-R_OHBP_Dase"/>
</dbReference>
<gene>
    <name evidence="4" type="ORF">GCM10017772_07090</name>
</gene>
<comment type="caution">
    <text evidence="4">The sequence shown here is derived from an EMBL/GenBank/DDBJ whole genome shotgun (WGS) entry which is preliminary data.</text>
</comment>
<reference evidence="4" key="2">
    <citation type="submission" date="2020-09" db="EMBL/GenBank/DDBJ databases">
        <authorList>
            <person name="Sun Q."/>
            <person name="Zhou Y."/>
        </authorList>
    </citation>
    <scope>NUCLEOTIDE SEQUENCE</scope>
    <source>
        <strain evidence="4">CGMCC 4.7398</strain>
    </source>
</reference>
<evidence type="ECO:0000259" key="3">
    <source>
        <dbReference type="PROSITE" id="PS51819"/>
    </source>
</evidence>
<dbReference type="InterPro" id="IPR037523">
    <property type="entry name" value="VOC_core"/>
</dbReference>
<evidence type="ECO:0000313" key="4">
    <source>
        <dbReference type="EMBL" id="GHH66677.1"/>
    </source>
</evidence>
<dbReference type="GO" id="GO:0003700">
    <property type="term" value="F:DNA-binding transcription factor activity"/>
    <property type="evidence" value="ECO:0007669"/>
    <property type="project" value="InterPro"/>
</dbReference>
<dbReference type="Proteomes" id="UP000627369">
    <property type="component" value="Unassembled WGS sequence"/>
</dbReference>
<dbReference type="SMART" id="SM00422">
    <property type="entry name" value="HTH_MERR"/>
    <property type="match status" value="1"/>
</dbReference>
<feature type="domain" description="VOC" evidence="3">
    <location>
        <begin position="125"/>
        <end position="244"/>
    </location>
</feature>
<dbReference type="EMBL" id="BNAS01000001">
    <property type="protein sequence ID" value="GHH66677.1"/>
    <property type="molecule type" value="Genomic_DNA"/>
</dbReference>
<evidence type="ECO:0000313" key="5">
    <source>
        <dbReference type="Proteomes" id="UP000627369"/>
    </source>
</evidence>
<evidence type="ECO:0000256" key="1">
    <source>
        <dbReference type="ARBA" id="ARBA00023125"/>
    </source>
</evidence>
<dbReference type="AlphaFoldDB" id="A0A919FIV2"/>
<dbReference type="InterPro" id="IPR000551">
    <property type="entry name" value="MerR-type_HTH_dom"/>
</dbReference>
<organism evidence="4 5">
    <name type="scientific">Promicromonospora soli</name>
    <dbReference type="NCBI Taxonomy" id="2035533"/>
    <lineage>
        <taxon>Bacteria</taxon>
        <taxon>Bacillati</taxon>
        <taxon>Actinomycetota</taxon>
        <taxon>Actinomycetes</taxon>
        <taxon>Micrococcales</taxon>
        <taxon>Promicromonosporaceae</taxon>
        <taxon>Promicromonospora</taxon>
    </lineage>
</organism>
<dbReference type="InterPro" id="IPR047057">
    <property type="entry name" value="MerR_fam"/>
</dbReference>
<name>A0A919FIV2_9MICO</name>
<dbReference type="InterPro" id="IPR009061">
    <property type="entry name" value="DNA-bd_dom_put_sf"/>
</dbReference>
<dbReference type="Pfam" id="PF00903">
    <property type="entry name" value="Glyoxalase"/>
    <property type="match status" value="1"/>
</dbReference>
<dbReference type="PANTHER" id="PTHR30204:SF97">
    <property type="entry name" value="MERR FAMILY REGULATORY PROTEIN"/>
    <property type="match status" value="1"/>
</dbReference>
<accession>A0A919FIV2</accession>
<sequence length="244" mass="26620">MSEKTLLSIGQFAKLAGLTVHTLRHYDAVGLLAPADVDPETGYRRYDRSQLPAARLISDLRWLDLPLHLVRDVIADPDSPEARQVLAAHADQLVRSQVQLDRQIAQSTRYASEGVPMPTTVTGTAPVQIKLAVADRDRARAFYAAAFGLSEGVIRRTDDADFTGYQFGTYGQPGFFLLVLSEPEAFDNPGRGTIGFTVEDLDEAHRRALGAGATEAVPISSPQGMPRNSAVTDPDGNWLWLYQG</sequence>